<evidence type="ECO:0000313" key="3">
    <source>
        <dbReference type="EMBL" id="ABG61514.1"/>
    </source>
</evidence>
<dbReference type="GO" id="GO:0009425">
    <property type="term" value="C:bacterial-type flagellum basal body"/>
    <property type="evidence" value="ECO:0007669"/>
    <property type="project" value="InterPro"/>
</dbReference>
<dbReference type="PANTHER" id="PTHR30034">
    <property type="entry name" value="FLAGELLAR MOTOR SWITCH PROTEIN FLIM"/>
    <property type="match status" value="1"/>
</dbReference>
<dbReference type="GO" id="GO:0071978">
    <property type="term" value="P:bacterial-type flagellum-dependent swarming motility"/>
    <property type="evidence" value="ECO:0007669"/>
    <property type="project" value="TreeGrafter"/>
</dbReference>
<evidence type="ECO:0000259" key="2">
    <source>
        <dbReference type="Pfam" id="PF01052"/>
    </source>
</evidence>
<dbReference type="OrthoDB" id="9801534at2"/>
<name>Q11M61_CHESB</name>
<dbReference type="GO" id="GO:0003774">
    <property type="term" value="F:cytoskeletal motor activity"/>
    <property type="evidence" value="ECO:0007669"/>
    <property type="project" value="InterPro"/>
</dbReference>
<dbReference type="GO" id="GO:0050918">
    <property type="term" value="P:positive chemotaxis"/>
    <property type="evidence" value="ECO:0007669"/>
    <property type="project" value="TreeGrafter"/>
</dbReference>
<dbReference type="Pfam" id="PF01052">
    <property type="entry name" value="FliMN_C"/>
    <property type="match status" value="1"/>
</dbReference>
<organism evidence="3">
    <name type="scientific">Chelativorans sp. (strain BNC1)</name>
    <dbReference type="NCBI Taxonomy" id="266779"/>
    <lineage>
        <taxon>Bacteria</taxon>
        <taxon>Pseudomonadati</taxon>
        <taxon>Pseudomonadota</taxon>
        <taxon>Alphaproteobacteria</taxon>
        <taxon>Hyphomicrobiales</taxon>
        <taxon>Phyllobacteriaceae</taxon>
        <taxon>Chelativorans</taxon>
    </lineage>
</organism>
<dbReference type="EMBL" id="CP000390">
    <property type="protein sequence ID" value="ABG61514.1"/>
    <property type="molecule type" value="Genomic_DNA"/>
</dbReference>
<evidence type="ECO:0000256" key="1">
    <source>
        <dbReference type="ARBA" id="ARBA00009226"/>
    </source>
</evidence>
<reference evidence="3" key="1">
    <citation type="submission" date="2006-06" db="EMBL/GenBank/DDBJ databases">
        <title>Complete sequence of chromosome of Chelativorans sp. BNC1.</title>
        <authorList>
            <consortium name="US DOE Joint Genome Institute"/>
            <person name="Copeland A."/>
            <person name="Lucas S."/>
            <person name="Lapidus A."/>
            <person name="Barry K."/>
            <person name="Detter J.C."/>
            <person name="Glavina del Rio T."/>
            <person name="Hammon N."/>
            <person name="Israni S."/>
            <person name="Dalin E."/>
            <person name="Tice H."/>
            <person name="Pitluck S."/>
            <person name="Chertkov O."/>
            <person name="Brettin T."/>
            <person name="Bruce D."/>
            <person name="Han C."/>
            <person name="Tapia R."/>
            <person name="Gilna P."/>
            <person name="Schmutz J."/>
            <person name="Larimer F."/>
            <person name="Land M."/>
            <person name="Hauser L."/>
            <person name="Kyrpides N."/>
            <person name="Mikhailova N."/>
            <person name="Richardson P."/>
        </authorList>
    </citation>
    <scope>NUCLEOTIDE SEQUENCE</scope>
    <source>
        <strain evidence="3">BNC1</strain>
    </source>
</reference>
<dbReference type="PANTHER" id="PTHR30034:SF6">
    <property type="entry name" value="YOP PROTEINS TRANSLOCATION PROTEIN Q"/>
    <property type="match status" value="1"/>
</dbReference>
<dbReference type="KEGG" id="mes:Meso_0109"/>
<dbReference type="AlphaFoldDB" id="Q11M61"/>
<dbReference type="PRINTS" id="PR00956">
    <property type="entry name" value="FLGMOTORFLIN"/>
</dbReference>
<comment type="similarity">
    <text evidence="1">Belongs to the FliN/MopA/SpaO family.</text>
</comment>
<accession>Q11M61</accession>
<proteinExistence type="inferred from homology"/>
<gene>
    <name evidence="3" type="ordered locus">Meso_0109</name>
</gene>
<dbReference type="STRING" id="266779.Meso_0109"/>
<sequence>MLEFPALPAISPEIAALLNRLVGSRWIVPPRGEAHGRAPALNVYFTHPPMDEGTRVELEVTADFGTIRLRPEPALVDFLSDFLLPGWRDEADDSLPTEWRAVIVLEAFLPAMAFERVVKVDTRLGAASPRVAGPLLETLHAVVAVGSHQFHMSLAFSGFEDGRVTEILRLCSHGPIGDFDPGFCCRLHLPGRTVTSAVYSTLKAGDALLAGAIEGGRLPVAIEVPDIARFTAKLDISTGAAEIFESAESIIMNEIDSDWSEFGAGAIYDEPPLADPIEDLPVRLDFLFSTQRITLEELRALGPGATLRLNVDLTRPVTILANGAPAGRGYLVQIGDHMGVQLSHWAGTKHNDGG</sequence>
<dbReference type="eggNOG" id="COG1886">
    <property type="taxonomic scope" value="Bacteria"/>
</dbReference>
<dbReference type="HOGENOM" id="CLU_782319_0_0_5"/>
<protein>
    <submittedName>
        <fullName evidence="3">Surface presentation of antigens (SPOA) protein</fullName>
    </submittedName>
</protein>
<dbReference type="InterPro" id="IPR001543">
    <property type="entry name" value="FliN-like_C"/>
</dbReference>
<dbReference type="SUPFAM" id="SSF101801">
    <property type="entry name" value="Surface presentation of antigens (SPOA)"/>
    <property type="match status" value="1"/>
</dbReference>
<feature type="domain" description="Flagellar motor switch protein FliN-like C-terminal" evidence="2">
    <location>
        <begin position="277"/>
        <end position="345"/>
    </location>
</feature>
<dbReference type="InterPro" id="IPR036429">
    <property type="entry name" value="SpoA-like_sf"/>
</dbReference>
<dbReference type="Gene3D" id="2.30.330.10">
    <property type="entry name" value="SpoA-like"/>
    <property type="match status" value="1"/>
</dbReference>
<dbReference type="InterPro" id="IPR001172">
    <property type="entry name" value="FliN_T3SS_HrcQb"/>
</dbReference>